<dbReference type="AlphaFoldDB" id="A0A0W0FVV5"/>
<name>A0A0W0FVV5_MONRR</name>
<proteinExistence type="predicted"/>
<evidence type="ECO:0000313" key="2">
    <source>
        <dbReference type="Proteomes" id="UP000054988"/>
    </source>
</evidence>
<dbReference type="Proteomes" id="UP000054988">
    <property type="component" value="Unassembled WGS sequence"/>
</dbReference>
<gene>
    <name evidence="1" type="ORF">WG66_7063</name>
</gene>
<organism evidence="1 2">
    <name type="scientific">Moniliophthora roreri</name>
    <name type="common">Frosty pod rot fungus</name>
    <name type="synonym">Monilia roreri</name>
    <dbReference type="NCBI Taxonomy" id="221103"/>
    <lineage>
        <taxon>Eukaryota</taxon>
        <taxon>Fungi</taxon>
        <taxon>Dikarya</taxon>
        <taxon>Basidiomycota</taxon>
        <taxon>Agaricomycotina</taxon>
        <taxon>Agaricomycetes</taxon>
        <taxon>Agaricomycetidae</taxon>
        <taxon>Agaricales</taxon>
        <taxon>Marasmiineae</taxon>
        <taxon>Marasmiaceae</taxon>
        <taxon>Moniliophthora</taxon>
    </lineage>
</organism>
<dbReference type="EMBL" id="LATX01001589">
    <property type="protein sequence ID" value="KTB40334.1"/>
    <property type="molecule type" value="Genomic_DNA"/>
</dbReference>
<evidence type="ECO:0000313" key="1">
    <source>
        <dbReference type="EMBL" id="KTB40334.1"/>
    </source>
</evidence>
<accession>A0A0W0FVV5</accession>
<comment type="caution">
    <text evidence="1">The sequence shown here is derived from an EMBL/GenBank/DDBJ whole genome shotgun (WGS) entry which is preliminary data.</text>
</comment>
<protein>
    <submittedName>
        <fullName evidence="1">Uncharacterized protein</fullName>
    </submittedName>
</protein>
<sequence length="615" mass="68645">MAFLLEFPLHRQNDCSPENVQPTEVLQPASFVKSRIAHELGSHVIVIPFIFSRDGGNTCYPDPDVSILEILRVHYNSEDIPESSESHSMRCAWFLVALFSRIRQEMQTWEVHHGYRELAQAWKDYFCSHRAQIYEEVRALTIDLISIDPWPTDVLKSQCKKQAKAAAESLISQISRLTGGESSTRRDMKLVISFDDADALEEAEYTMIILSSLFVHLPIMFFHITSRSLLNIECSNEVTPGAFENTLPSSYHDPAFVPLPLDLPSGSLRKSIQEFLSGRRMWRAICHAGINPNENAQSVVGRALSYLRGAAVVVDRYKEMTNLAHLLGLTLVHAEANAMDADLTFAEDTFPHILSLTPESMSIDVEAIPEPEICSRSNWMQLLHDCLSHGVIREPSSQIALRLLLLHAQDYSSTRVLADPFNRSNIPVRVLEYLKILFGERNLSTIRSEFVTELPTIGHVFPNAWIHFTHFIDTASSKSKSYTIGAMVESALVQRAAVVDNHRIFIPVYSASSPERASGNSVLTTSAVIISLGDDGGLTDDLYLESLPELFPHILINIAFNNDDAASVKLGTKRTGASGAFSYEIVARGSYFGIFQALRMEGESMAPLYRILSGE</sequence>
<reference evidence="1 2" key="1">
    <citation type="submission" date="2015-12" db="EMBL/GenBank/DDBJ databases">
        <title>Draft genome sequence of Moniliophthora roreri, the causal agent of frosty pod rot of cacao.</title>
        <authorList>
            <person name="Aime M.C."/>
            <person name="Diaz-Valderrama J.R."/>
            <person name="Kijpornyongpan T."/>
            <person name="Phillips-Mora W."/>
        </authorList>
    </citation>
    <scope>NUCLEOTIDE SEQUENCE [LARGE SCALE GENOMIC DNA]</scope>
    <source>
        <strain evidence="1 2">MCA 2952</strain>
    </source>
</reference>